<dbReference type="Proteomes" id="UP000011761">
    <property type="component" value="Unassembled WGS sequence"/>
</dbReference>
<dbReference type="OrthoDB" id="5422579at2759"/>
<dbReference type="STRING" id="717646.M2N5M0"/>
<evidence type="ECO:0000313" key="2">
    <source>
        <dbReference type="Proteomes" id="UP000011761"/>
    </source>
</evidence>
<dbReference type="eggNOG" id="ENOG502SU5W">
    <property type="taxonomic scope" value="Eukaryota"/>
</dbReference>
<name>M2N5M0_BAUPA</name>
<dbReference type="GeneID" id="19113928"/>
<sequence>MTALEFTIRLKAGWTAYQALHQEQQSWRHATESRVFQAAFALLPNVEQAALKCAVPFEGRTNLWPVWKTLRRETLVGPDDWMFTHAAHDSLIDTPESDYKHGGAALCLLQAIGYRGQFSGTHHITELEMHITHKRAYRQILSDSLVPDPRATLHIIDAAFLHLTKLRLVRPHAADSELVSDGTAALETKDQLLFARNLKRLDLTFNDATTVSADRTGTIAPLHHIFNVLGGGPYWSGLAQLNLSTNVEPKAFIAFLNSHADTLKYLELRDMAVNDVPAVLTAIPAILALKRVYLECVWHWNEETDSMTCLFEQGSDVSAEFERSTRAWLLREQNLRPDFEANLFHEDAAGDDGQTTGGVVDDD</sequence>
<organism evidence="1 2">
    <name type="scientific">Baudoinia panamericana (strain UAMH 10762)</name>
    <name type="common">Angels' share fungus</name>
    <name type="synonym">Baudoinia compniacensis (strain UAMH 10762)</name>
    <dbReference type="NCBI Taxonomy" id="717646"/>
    <lineage>
        <taxon>Eukaryota</taxon>
        <taxon>Fungi</taxon>
        <taxon>Dikarya</taxon>
        <taxon>Ascomycota</taxon>
        <taxon>Pezizomycotina</taxon>
        <taxon>Dothideomycetes</taxon>
        <taxon>Dothideomycetidae</taxon>
        <taxon>Mycosphaerellales</taxon>
        <taxon>Teratosphaeriaceae</taxon>
        <taxon>Baudoinia</taxon>
    </lineage>
</organism>
<dbReference type="EMBL" id="KB445552">
    <property type="protein sequence ID" value="EMC99328.1"/>
    <property type="molecule type" value="Genomic_DNA"/>
</dbReference>
<accession>M2N5M0</accession>
<dbReference type="RefSeq" id="XP_007674236.1">
    <property type="nucleotide sequence ID" value="XM_007676046.1"/>
</dbReference>
<dbReference type="KEGG" id="bcom:BAUCODRAFT_399494"/>
<dbReference type="HOGENOM" id="CLU_762875_0_0_1"/>
<dbReference type="AlphaFoldDB" id="M2N5M0"/>
<gene>
    <name evidence="1" type="ORF">BAUCODRAFT_399494</name>
</gene>
<proteinExistence type="predicted"/>
<reference evidence="1 2" key="1">
    <citation type="journal article" date="2012" name="PLoS Pathog.">
        <title>Diverse lifestyles and strategies of plant pathogenesis encoded in the genomes of eighteen Dothideomycetes fungi.</title>
        <authorList>
            <person name="Ohm R.A."/>
            <person name="Feau N."/>
            <person name="Henrissat B."/>
            <person name="Schoch C.L."/>
            <person name="Horwitz B.A."/>
            <person name="Barry K.W."/>
            <person name="Condon B.J."/>
            <person name="Copeland A.C."/>
            <person name="Dhillon B."/>
            <person name="Glaser F."/>
            <person name="Hesse C.N."/>
            <person name="Kosti I."/>
            <person name="LaButti K."/>
            <person name="Lindquist E.A."/>
            <person name="Lucas S."/>
            <person name="Salamov A.A."/>
            <person name="Bradshaw R.E."/>
            <person name="Ciuffetti L."/>
            <person name="Hamelin R.C."/>
            <person name="Kema G.H.J."/>
            <person name="Lawrence C."/>
            <person name="Scott J.A."/>
            <person name="Spatafora J.W."/>
            <person name="Turgeon B.G."/>
            <person name="de Wit P.J.G.M."/>
            <person name="Zhong S."/>
            <person name="Goodwin S.B."/>
            <person name="Grigoriev I.V."/>
        </authorList>
    </citation>
    <scope>NUCLEOTIDE SEQUENCE [LARGE SCALE GENOMIC DNA]</scope>
    <source>
        <strain evidence="1 2">UAMH 10762</strain>
    </source>
</reference>
<keyword evidence="2" id="KW-1185">Reference proteome</keyword>
<evidence type="ECO:0000313" key="1">
    <source>
        <dbReference type="EMBL" id="EMC99328.1"/>
    </source>
</evidence>
<protein>
    <submittedName>
        <fullName evidence="1">Uncharacterized protein</fullName>
    </submittedName>
</protein>